<proteinExistence type="predicted"/>
<dbReference type="GO" id="GO:0008745">
    <property type="term" value="F:N-acetylmuramoyl-L-alanine amidase activity"/>
    <property type="evidence" value="ECO:0007669"/>
    <property type="project" value="UniProtKB-EC"/>
</dbReference>
<dbReference type="Gene3D" id="3.40.630.40">
    <property type="entry name" value="Zn-dependent exopeptidases"/>
    <property type="match status" value="1"/>
</dbReference>
<evidence type="ECO:0000313" key="3">
    <source>
        <dbReference type="EMBL" id="SNQ51239.1"/>
    </source>
</evidence>
<dbReference type="PANTHER" id="PTHR30404:SF0">
    <property type="entry name" value="N-ACETYLMURAMOYL-L-ALANINE AMIDASE AMIC"/>
    <property type="match status" value="1"/>
</dbReference>
<organism evidence="3 4">
    <name type="scientific">Frankia canadensis</name>
    <dbReference type="NCBI Taxonomy" id="1836972"/>
    <lineage>
        <taxon>Bacteria</taxon>
        <taxon>Bacillati</taxon>
        <taxon>Actinomycetota</taxon>
        <taxon>Actinomycetes</taxon>
        <taxon>Frankiales</taxon>
        <taxon>Frankiaceae</taxon>
        <taxon>Frankia</taxon>
    </lineage>
</organism>
<dbReference type="InterPro" id="IPR050695">
    <property type="entry name" value="N-acetylmuramoyl_amidase_3"/>
</dbReference>
<keyword evidence="1 3" id="KW-0378">Hydrolase</keyword>
<feature type="domain" description="MurNAc-LAA" evidence="2">
    <location>
        <begin position="139"/>
        <end position="264"/>
    </location>
</feature>
<protein>
    <submittedName>
        <fullName evidence="3">Putative N-acetylmuramoyl-L-alanine amidase</fullName>
        <ecNumber evidence="3">3.5.1.28</ecNumber>
    </submittedName>
</protein>
<evidence type="ECO:0000313" key="4">
    <source>
        <dbReference type="Proteomes" id="UP000234331"/>
    </source>
</evidence>
<evidence type="ECO:0000256" key="1">
    <source>
        <dbReference type="ARBA" id="ARBA00022801"/>
    </source>
</evidence>
<dbReference type="InterPro" id="IPR002508">
    <property type="entry name" value="MurNAc-LAA_cat"/>
</dbReference>
<dbReference type="OrthoDB" id="3268878at2"/>
<dbReference type="AlphaFoldDB" id="A0A2I2L006"/>
<evidence type="ECO:0000259" key="2">
    <source>
        <dbReference type="SMART" id="SM00646"/>
    </source>
</evidence>
<accession>A0A2I2L006</accession>
<dbReference type="SUPFAM" id="SSF53187">
    <property type="entry name" value="Zn-dependent exopeptidases"/>
    <property type="match status" value="1"/>
</dbReference>
<dbReference type="GO" id="GO:0030288">
    <property type="term" value="C:outer membrane-bounded periplasmic space"/>
    <property type="evidence" value="ECO:0007669"/>
    <property type="project" value="TreeGrafter"/>
</dbReference>
<dbReference type="Proteomes" id="UP000234331">
    <property type="component" value="Unassembled WGS sequence"/>
</dbReference>
<gene>
    <name evidence="3" type="ORF">FRACA_650002</name>
</gene>
<dbReference type="EMBL" id="FZMO01000531">
    <property type="protein sequence ID" value="SNQ51239.1"/>
    <property type="molecule type" value="Genomic_DNA"/>
</dbReference>
<dbReference type="CDD" id="cd02696">
    <property type="entry name" value="MurNAc-LAA"/>
    <property type="match status" value="1"/>
</dbReference>
<dbReference type="GO" id="GO:0009253">
    <property type="term" value="P:peptidoglycan catabolic process"/>
    <property type="evidence" value="ECO:0007669"/>
    <property type="project" value="InterPro"/>
</dbReference>
<name>A0A2I2L006_9ACTN</name>
<dbReference type="Pfam" id="PF01520">
    <property type="entry name" value="Amidase_3"/>
    <property type="match status" value="1"/>
</dbReference>
<reference evidence="3 4" key="1">
    <citation type="submission" date="2017-06" db="EMBL/GenBank/DDBJ databases">
        <authorList>
            <person name="Kim H.J."/>
            <person name="Triplett B.A."/>
        </authorList>
    </citation>
    <scope>NUCLEOTIDE SEQUENCE [LARGE SCALE GENOMIC DNA]</scope>
    <source>
        <strain evidence="3">FRACA_ARgP5</strain>
    </source>
</reference>
<dbReference type="EC" id="3.5.1.28" evidence="3"/>
<dbReference type="PANTHER" id="PTHR30404">
    <property type="entry name" value="N-ACETYLMURAMOYL-L-ALANINE AMIDASE"/>
    <property type="match status" value="1"/>
</dbReference>
<sequence>MPVRFRPAILLYVAAVVVLALVTGFALRYVLDGGHGRSAAGSGISPGPTSLAGRVIVLDPGHDGGNSGAGAAINRQVPAGGFDKECDTVGAETNAGYPEHAFTFDLAQRAAVLLRARGATVRLTRATDTGVGPCVDERARIGNDAGAAAVVSIHADGGPPTGRGFHVIAPALSPDRENAAILAPSSLLAGTLRSAFGRATGQPLADYLGVEGMTIRSDLGGLNLSRVPKVFLECGNMRNQADAALLVDPTWRARAAAGIADGLTAYLLGATSTPAAPAS</sequence>
<dbReference type="RefSeq" id="WP_101835031.1">
    <property type="nucleotide sequence ID" value="NZ_FZMO01000531.1"/>
</dbReference>
<keyword evidence="4" id="KW-1185">Reference proteome</keyword>
<dbReference type="SMART" id="SM00646">
    <property type="entry name" value="Ami_3"/>
    <property type="match status" value="1"/>
</dbReference>